<dbReference type="RefSeq" id="WP_023064065.1">
    <property type="nucleotide sequence ID" value="NZ_AUZM01000001.1"/>
</dbReference>
<dbReference type="SUPFAM" id="SSF50998">
    <property type="entry name" value="Quinoprotein alcohol dehydrogenase-like"/>
    <property type="match status" value="1"/>
</dbReference>
<dbReference type="Gene3D" id="2.130.10.10">
    <property type="entry name" value="YVTN repeat-like/Quinoprotein amine dehydrogenase"/>
    <property type="match status" value="1"/>
</dbReference>
<evidence type="ECO:0000313" key="1">
    <source>
        <dbReference type="EMBL" id="ERT10004.1"/>
    </source>
</evidence>
<accession>U7QPV6</accession>
<proteinExistence type="predicted"/>
<dbReference type="InterPro" id="IPR011047">
    <property type="entry name" value="Quinoprotein_ADH-like_sf"/>
</dbReference>
<dbReference type="EMBL" id="AUZM01000001">
    <property type="protein sequence ID" value="ERT10004.1"/>
    <property type="molecule type" value="Genomic_DNA"/>
</dbReference>
<dbReference type="Proteomes" id="UP000017127">
    <property type="component" value="Unassembled WGS sequence"/>
</dbReference>
<dbReference type="InterPro" id="IPR015943">
    <property type="entry name" value="WD40/YVTN_repeat-like_dom_sf"/>
</dbReference>
<sequence>MDIRKTASYSRDNDSSALDLGNGIIFNAGENGIGYFLDASTKNYQKKSGFLQPKIFSEVQLYTSSDSKRQGGNLVSEASPSRLNQNIFLASGSGHIYGISIDERKINWDFYTGSDLDGTVVISKENKLFCAIEKQYIPGKGGVIKLNPEKSPQDSVEWFLPTGNTNLKSWKGGIIGSVALNDEYNPDNFPAIFATNTLDGYLYIGSQDKVTTQKVKGSLLKRTYDTPIIVFKQRIGASISTPIFTDGYKLVTAGYSGVYLFNLYWEEAKPDDSNALENTRGEYYRLKVEQAGRFKPGISFESTPVVWDNKIIICGRDGWLYTLGS</sequence>
<name>U7QPV6_9CYAN</name>
<organism evidence="1 2">
    <name type="scientific">Lyngbya aestuarii BL J</name>
    <dbReference type="NCBI Taxonomy" id="1348334"/>
    <lineage>
        <taxon>Bacteria</taxon>
        <taxon>Bacillati</taxon>
        <taxon>Cyanobacteriota</taxon>
        <taxon>Cyanophyceae</taxon>
        <taxon>Oscillatoriophycideae</taxon>
        <taxon>Oscillatoriales</taxon>
        <taxon>Microcoleaceae</taxon>
        <taxon>Lyngbya</taxon>
    </lineage>
</organism>
<evidence type="ECO:0000313" key="2">
    <source>
        <dbReference type="Proteomes" id="UP000017127"/>
    </source>
</evidence>
<gene>
    <name evidence="1" type="ORF">M595_0024</name>
</gene>
<dbReference type="AlphaFoldDB" id="U7QPV6"/>
<reference evidence="1 2" key="1">
    <citation type="journal article" date="2013" name="Front. Microbiol.">
        <title>Comparative genomic analyses of the cyanobacterium, Lyngbya aestuarii BL J, a powerful hydrogen producer.</title>
        <authorList>
            <person name="Kothari A."/>
            <person name="Vaughn M."/>
            <person name="Garcia-Pichel F."/>
        </authorList>
    </citation>
    <scope>NUCLEOTIDE SEQUENCE [LARGE SCALE GENOMIC DNA]</scope>
    <source>
        <strain evidence="1 2">BL J</strain>
    </source>
</reference>
<keyword evidence="2" id="KW-1185">Reference proteome</keyword>
<dbReference type="PATRIC" id="fig|1348334.3.peg.24"/>
<comment type="caution">
    <text evidence="1">The sequence shown here is derived from an EMBL/GenBank/DDBJ whole genome shotgun (WGS) entry which is preliminary data.</text>
</comment>
<protein>
    <submittedName>
        <fullName evidence="1">YWTD domain protein</fullName>
    </submittedName>
</protein>